<evidence type="ECO:0000313" key="7">
    <source>
        <dbReference type="EMBL" id="PLX60894.1"/>
    </source>
</evidence>
<evidence type="ECO:0000256" key="4">
    <source>
        <dbReference type="ARBA" id="ARBA00022989"/>
    </source>
</evidence>
<comment type="similarity">
    <text evidence="2">Belongs to the UPF0382 family.</text>
</comment>
<evidence type="ECO:0000256" key="3">
    <source>
        <dbReference type="ARBA" id="ARBA00022692"/>
    </source>
</evidence>
<dbReference type="EMBL" id="PKUN01000023">
    <property type="protein sequence ID" value="PLX60894.1"/>
    <property type="molecule type" value="Genomic_DNA"/>
</dbReference>
<keyword evidence="4 6" id="KW-1133">Transmembrane helix</keyword>
<keyword evidence="3 6" id="KW-0812">Transmembrane</keyword>
<dbReference type="PANTHER" id="PTHR43461">
    <property type="entry name" value="TRANSMEMBRANE PROTEIN 256"/>
    <property type="match status" value="1"/>
</dbReference>
<feature type="transmembrane region" description="Helical" evidence="6">
    <location>
        <begin position="99"/>
        <end position="123"/>
    </location>
</feature>
<evidence type="ECO:0000256" key="1">
    <source>
        <dbReference type="ARBA" id="ARBA00004141"/>
    </source>
</evidence>
<organism evidence="7 8">
    <name type="scientific">Sedimenticola selenatireducens</name>
    <dbReference type="NCBI Taxonomy" id="191960"/>
    <lineage>
        <taxon>Bacteria</taxon>
        <taxon>Pseudomonadati</taxon>
        <taxon>Pseudomonadota</taxon>
        <taxon>Gammaproteobacteria</taxon>
        <taxon>Chromatiales</taxon>
        <taxon>Sedimenticolaceae</taxon>
        <taxon>Sedimenticola</taxon>
    </lineage>
</organism>
<gene>
    <name evidence="7" type="ORF">C0630_15700</name>
</gene>
<feature type="transmembrane region" description="Helical" evidence="6">
    <location>
        <begin position="75"/>
        <end position="93"/>
    </location>
</feature>
<evidence type="ECO:0000256" key="5">
    <source>
        <dbReference type="ARBA" id="ARBA00023136"/>
    </source>
</evidence>
<comment type="caution">
    <text evidence="7">The sequence shown here is derived from an EMBL/GenBank/DDBJ whole genome shotgun (WGS) entry which is preliminary data.</text>
</comment>
<protein>
    <submittedName>
        <fullName evidence="7">DUF423 domain-containing protein</fullName>
    </submittedName>
</protein>
<dbReference type="STRING" id="1111735.GCA_000428045_01653"/>
<evidence type="ECO:0000313" key="8">
    <source>
        <dbReference type="Proteomes" id="UP000235015"/>
    </source>
</evidence>
<dbReference type="AlphaFoldDB" id="A0A2N6CUP6"/>
<evidence type="ECO:0000256" key="6">
    <source>
        <dbReference type="SAM" id="Phobius"/>
    </source>
</evidence>
<dbReference type="Proteomes" id="UP000235015">
    <property type="component" value="Unassembled WGS sequence"/>
</dbReference>
<reference evidence="7 8" key="1">
    <citation type="submission" date="2017-11" db="EMBL/GenBank/DDBJ databases">
        <title>Genome-resolved metagenomics identifies genetic mobility, metabolic interactions, and unexpected diversity in perchlorate-reducing communities.</title>
        <authorList>
            <person name="Barnum T.P."/>
            <person name="Figueroa I.A."/>
            <person name="Carlstrom C.I."/>
            <person name="Lucas L.N."/>
            <person name="Engelbrektson A.L."/>
            <person name="Coates J.D."/>
        </authorList>
    </citation>
    <scope>NUCLEOTIDE SEQUENCE [LARGE SCALE GENOMIC DNA]</scope>
    <source>
        <strain evidence="7">BM301</strain>
    </source>
</reference>
<sequence>MTASRRLLLCAAISGFVTVALGAFGAHALRNTLTSDMLTVWQTGIQYQGLHTLAMLAIGLLSIQLPDACWIKRAGWLMLLGILLFSGSLYLMAVTGITMLGAITPFGGLSLLAGWTALGYALYRLPRTNGP</sequence>
<dbReference type="Pfam" id="PF04241">
    <property type="entry name" value="DUF423"/>
    <property type="match status" value="1"/>
</dbReference>
<feature type="transmembrane region" description="Helical" evidence="6">
    <location>
        <begin position="44"/>
        <end position="63"/>
    </location>
</feature>
<dbReference type="PANTHER" id="PTHR43461:SF1">
    <property type="entry name" value="TRANSMEMBRANE PROTEIN 256"/>
    <property type="match status" value="1"/>
</dbReference>
<name>A0A2N6CUP6_9GAMM</name>
<evidence type="ECO:0000256" key="2">
    <source>
        <dbReference type="ARBA" id="ARBA00009694"/>
    </source>
</evidence>
<comment type="subcellular location">
    <subcellularLocation>
        <location evidence="1">Membrane</location>
        <topology evidence="1">Multi-pass membrane protein</topology>
    </subcellularLocation>
</comment>
<accession>A0A2N6CUP6</accession>
<keyword evidence="5 6" id="KW-0472">Membrane</keyword>
<dbReference type="InterPro" id="IPR006696">
    <property type="entry name" value="DUF423"/>
</dbReference>
<proteinExistence type="inferred from homology"/>
<dbReference type="GO" id="GO:0005886">
    <property type="term" value="C:plasma membrane"/>
    <property type="evidence" value="ECO:0007669"/>
    <property type="project" value="TreeGrafter"/>
</dbReference>